<dbReference type="Proteomes" id="UP000235388">
    <property type="component" value="Unassembled WGS sequence"/>
</dbReference>
<reference evidence="3 4" key="1">
    <citation type="submission" date="2017-11" db="EMBL/GenBank/DDBJ databases">
        <title>De novo assembly and phasing of dikaryotic genomes from two isolates of Puccinia coronata f. sp. avenae, the causal agent of oat crown rust.</title>
        <authorList>
            <person name="Miller M.E."/>
            <person name="Zhang Y."/>
            <person name="Omidvar V."/>
            <person name="Sperschneider J."/>
            <person name="Schwessinger B."/>
            <person name="Raley C."/>
            <person name="Palmer J.M."/>
            <person name="Garnica D."/>
            <person name="Upadhyaya N."/>
            <person name="Rathjen J."/>
            <person name="Taylor J.M."/>
            <person name="Park R.F."/>
            <person name="Dodds P.N."/>
            <person name="Hirsch C.D."/>
            <person name="Kianian S.F."/>
            <person name="Figueroa M."/>
        </authorList>
    </citation>
    <scope>NUCLEOTIDE SEQUENCE [LARGE SCALE GENOMIC DNA]</scope>
    <source>
        <strain evidence="3">12NC29</strain>
    </source>
</reference>
<dbReference type="AlphaFoldDB" id="A0A2N5SWS9"/>
<name>A0A2N5SWS9_9BASI</name>
<evidence type="ECO:0000313" key="3">
    <source>
        <dbReference type="EMBL" id="PLW17692.1"/>
    </source>
</evidence>
<feature type="chain" id="PRO_5014788602" evidence="2">
    <location>
        <begin position="19"/>
        <end position="286"/>
    </location>
</feature>
<keyword evidence="2" id="KW-0732">Signal</keyword>
<proteinExistence type="predicted"/>
<keyword evidence="4" id="KW-1185">Reference proteome</keyword>
<protein>
    <submittedName>
        <fullName evidence="3">Uncharacterized protein</fullName>
    </submittedName>
</protein>
<evidence type="ECO:0000256" key="2">
    <source>
        <dbReference type="SAM" id="SignalP"/>
    </source>
</evidence>
<sequence length="286" mass="30841">MHFFSWLIYAKFCYLTYSSFNNGTQDKTQIIFSATSSLIVNGSGPRYGYKRPVLRLRQLPGSVQTVTATVTLTVTNTILPTTSLISSPPASALSSSLTTNFVSETPSLPDFVTATGQSVAPSSTLPGASLTTTAISSTPALPTGSEAPSLPSSTIPVVPTSTLVHSDSYQHQYQVFKVHRQVLYQIIAPEKQTTSLTEEKTMAREVTIAFGSIFEDYSASARTFEPNPTGALNYQRSLSRKRNRRAHLVDAPGLPTKIPRPKTRSLDAGLWLPQTSAGPGLSRPAN</sequence>
<dbReference type="EMBL" id="PGCJ01000845">
    <property type="protein sequence ID" value="PLW17692.1"/>
    <property type="molecule type" value="Genomic_DNA"/>
</dbReference>
<feature type="signal peptide" evidence="2">
    <location>
        <begin position="1"/>
        <end position="18"/>
    </location>
</feature>
<feature type="region of interest" description="Disordered" evidence="1">
    <location>
        <begin position="237"/>
        <end position="286"/>
    </location>
</feature>
<dbReference type="OrthoDB" id="2507037at2759"/>
<comment type="caution">
    <text evidence="3">The sequence shown here is derived from an EMBL/GenBank/DDBJ whole genome shotgun (WGS) entry which is preliminary data.</text>
</comment>
<evidence type="ECO:0000313" key="4">
    <source>
        <dbReference type="Proteomes" id="UP000235388"/>
    </source>
</evidence>
<gene>
    <name evidence="3" type="ORF">PCANC_10864</name>
</gene>
<organism evidence="3 4">
    <name type="scientific">Puccinia coronata f. sp. avenae</name>
    <dbReference type="NCBI Taxonomy" id="200324"/>
    <lineage>
        <taxon>Eukaryota</taxon>
        <taxon>Fungi</taxon>
        <taxon>Dikarya</taxon>
        <taxon>Basidiomycota</taxon>
        <taxon>Pucciniomycotina</taxon>
        <taxon>Pucciniomycetes</taxon>
        <taxon>Pucciniales</taxon>
        <taxon>Pucciniaceae</taxon>
        <taxon>Puccinia</taxon>
    </lineage>
</organism>
<evidence type="ECO:0000256" key="1">
    <source>
        <dbReference type="SAM" id="MobiDB-lite"/>
    </source>
</evidence>
<accession>A0A2N5SWS9</accession>